<dbReference type="Proteomes" id="UP000790709">
    <property type="component" value="Unassembled WGS sequence"/>
</dbReference>
<keyword evidence="2" id="KW-1185">Reference proteome</keyword>
<reference evidence="1" key="1">
    <citation type="journal article" date="2021" name="New Phytol.">
        <title>Evolutionary innovations through gain and loss of genes in the ectomycorrhizal Boletales.</title>
        <authorList>
            <person name="Wu G."/>
            <person name="Miyauchi S."/>
            <person name="Morin E."/>
            <person name="Kuo A."/>
            <person name="Drula E."/>
            <person name="Varga T."/>
            <person name="Kohler A."/>
            <person name="Feng B."/>
            <person name="Cao Y."/>
            <person name="Lipzen A."/>
            <person name="Daum C."/>
            <person name="Hundley H."/>
            <person name="Pangilinan J."/>
            <person name="Johnson J."/>
            <person name="Barry K."/>
            <person name="LaButti K."/>
            <person name="Ng V."/>
            <person name="Ahrendt S."/>
            <person name="Min B."/>
            <person name="Choi I.G."/>
            <person name="Park H."/>
            <person name="Plett J.M."/>
            <person name="Magnuson J."/>
            <person name="Spatafora J.W."/>
            <person name="Nagy L.G."/>
            <person name="Henrissat B."/>
            <person name="Grigoriev I.V."/>
            <person name="Yang Z.L."/>
            <person name="Xu J."/>
            <person name="Martin F.M."/>
        </authorList>
    </citation>
    <scope>NUCLEOTIDE SEQUENCE</scope>
    <source>
        <strain evidence="1">KUC20120723A-06</strain>
    </source>
</reference>
<name>A0ACB8C1L5_9AGAM</name>
<evidence type="ECO:0000313" key="1">
    <source>
        <dbReference type="EMBL" id="KAH7931127.1"/>
    </source>
</evidence>
<organism evidence="1 2">
    <name type="scientific">Leucogyrophana mollusca</name>
    <dbReference type="NCBI Taxonomy" id="85980"/>
    <lineage>
        <taxon>Eukaryota</taxon>
        <taxon>Fungi</taxon>
        <taxon>Dikarya</taxon>
        <taxon>Basidiomycota</taxon>
        <taxon>Agaricomycotina</taxon>
        <taxon>Agaricomycetes</taxon>
        <taxon>Agaricomycetidae</taxon>
        <taxon>Boletales</taxon>
        <taxon>Boletales incertae sedis</taxon>
        <taxon>Leucogyrophana</taxon>
    </lineage>
</organism>
<accession>A0ACB8C1L5</accession>
<protein>
    <submittedName>
        <fullName evidence="1">P-loop containing nucleoside triphosphate hydrolase protein</fullName>
    </submittedName>
</protein>
<comment type="caution">
    <text evidence="1">The sequence shown here is derived from an EMBL/GenBank/DDBJ whole genome shotgun (WGS) entry which is preliminary data.</text>
</comment>
<dbReference type="EMBL" id="MU266328">
    <property type="protein sequence ID" value="KAH7931127.1"/>
    <property type="molecule type" value="Genomic_DNA"/>
</dbReference>
<evidence type="ECO:0000313" key="2">
    <source>
        <dbReference type="Proteomes" id="UP000790709"/>
    </source>
</evidence>
<sequence>MAKKKKTQLKPVARGFATTSVPKKNIPPEEEQDNIETTVNGVENVPEEENPALDDRAAPPDNKDEFDPEKAEEQSLQNLVDKFQEKTEREITRALKSIDLDRRFSKTLPFLEVDPALVEQILQLGLESDVDVIKKPIDEIEEKAVARLGVTYGVLRRLGFSASRVEECLRSIHGIDLDEAYDWLYAHCFEEELIEKSPDAVDEPKAPRTPRRTAMSKDSGMPRTPSQFMVPPAASPAPPKPAKTRSKLDANAPAFVPSIAPSFSTSIIRATDSGEPTSGHLLASLNSGTGSANSSSRESPDMDDPIAEYVRLKMQIVDLTSRGRPSRDAPDPAFVQNLQERLEQAKNHYFFDERDAESQYRMERKKADSMLLQSKLRGLPEIPSDRPMTARPVQPKLPEPHPSSNSPSTPDIFDGDGDGDGFVNGMFEILDAMPSTETSAEGTVIRIQDMALPRHWSGRIPKTLLSETVAKVDRYAAITYQTISGASRAKRASVRVLWEGRKMDEWSMNDVACHDESQAEQYIAMVALHTLTFPSTEGFAAGSSNGQTFFRLLPPVFRDLWDELETARKAREDSINRGVWATVRSIVEQKMDSNANLSDKNVKQSYEVKSIPPTRVHSQHDLAPDQIIAGFRARCASAAYQEMLFHRNQLPIAMYREDILSSLEQSQILVLSGETGCGKSTQVPAFILEDQLSRGISRCKIVCTEPRRISAVSLAQRVSRELGDPPGAVGTLSSLVGYSIRLESNTTRNTRLAYVTNGIALRMLEGGSGQGGQGTAFDEITHIIIDEVHERSIESDFLLIVLKSLLVQRPDLKVILMSATVDADKISAFFGGCPTLHVPGRTFPVDVRFLEDAVEFTQWSISESSPYARRLHDKFYRNKNRGDWSEETVTRDDDDEESVQANVKLEKRYSTQTATTINLLDERVMPYDLVIRLLERLCFEDPEYHSFSAAILIFMPGLGEIRRMNDLLAEHPSFGADAGFRIYPLHSTLSSENQNAVFDIPPPGVRKIVIATNIAETGITIPDITCVIDTGKHREMRFDEKRQISRLVETFVAKSNAAQRRGRAGRVQNGLCFHLFTKLRHDTLLADHPLPEMMRLSLSDLALRIKIMKVKLGNSVEDVLCRAMDPPASINIQRAVSALVEVRALTPSEEITPMGRLLSKLPTDVHLGKFLLTAVLFRCLDPALTIAAALSSKSPFVSPFGLEQEADRAKSSFRVDNSDFLTIHNAFSSWRRASANPGFVRKFCSVNYLSHQNLQQIEELRQQFLGYLTDSTFIQVNQTFVRELSRARLGRNKSRFVTVPAHLDSNSSNVALVNAALTAGLYPKILSIDSANGQMRTISNNQPAAFHPSSVNFGKKPTDFGVNHLAYFTLMHSKKLYAWETGPVDDLAILLLCGECDFKLISGAAIIDRKVKFRLAPKTNIALKRLRNQLSGILAQQFKSKPLMESHVLWHELAMTALGKIKLVQEGEPAESTKLIIN</sequence>
<gene>
    <name evidence="1" type="ORF">BV22DRAFT_30838</name>
</gene>
<proteinExistence type="predicted"/>
<keyword evidence="1" id="KW-0378">Hydrolase</keyword>